<dbReference type="RefSeq" id="WP_348261517.1">
    <property type="nucleotide sequence ID" value="NZ_CP121196.1"/>
</dbReference>
<evidence type="ECO:0000256" key="1">
    <source>
        <dbReference type="SAM" id="MobiDB-lite"/>
    </source>
</evidence>
<proteinExistence type="predicted"/>
<reference evidence="2" key="1">
    <citation type="submission" date="2023-03" db="EMBL/GenBank/DDBJ databases">
        <title>Edaphobacter sp.</title>
        <authorList>
            <person name="Huber K.J."/>
            <person name="Papendorf J."/>
            <person name="Pilke C."/>
            <person name="Bunk B."/>
            <person name="Sproeer C."/>
            <person name="Pester M."/>
        </authorList>
    </citation>
    <scope>NUCLEOTIDE SEQUENCE</scope>
    <source>
        <strain evidence="2">DSM 110680</strain>
    </source>
</reference>
<sequence>MSEFLRVKQGGAEVDEQQDREQQSDNSDEIHGLPQLLTGLHIKKGHGKENGCKEEHGQILHATILDSKHHTPVQIRVTPKSILQG</sequence>
<dbReference type="AlphaFoldDB" id="A0AAU7DF39"/>
<dbReference type="EMBL" id="CP121196">
    <property type="protein sequence ID" value="XBH16289.1"/>
    <property type="molecule type" value="Genomic_DNA"/>
</dbReference>
<name>A0AAU7DF39_9BACT</name>
<organism evidence="2">
    <name type="scientific">Telmatobacter sp. DSM 110680</name>
    <dbReference type="NCBI Taxonomy" id="3036704"/>
    <lineage>
        <taxon>Bacteria</taxon>
        <taxon>Pseudomonadati</taxon>
        <taxon>Acidobacteriota</taxon>
        <taxon>Terriglobia</taxon>
        <taxon>Terriglobales</taxon>
        <taxon>Acidobacteriaceae</taxon>
        <taxon>Telmatobacter</taxon>
    </lineage>
</organism>
<accession>A0AAU7DF39</accession>
<feature type="compositionally biased region" description="Basic and acidic residues" evidence="1">
    <location>
        <begin position="17"/>
        <end position="31"/>
    </location>
</feature>
<protein>
    <submittedName>
        <fullName evidence="2">Uncharacterized protein</fullName>
    </submittedName>
</protein>
<feature type="region of interest" description="Disordered" evidence="1">
    <location>
        <begin position="1"/>
        <end position="33"/>
    </location>
</feature>
<gene>
    <name evidence="2" type="ORF">P8935_17150</name>
</gene>
<evidence type="ECO:0000313" key="2">
    <source>
        <dbReference type="EMBL" id="XBH16289.1"/>
    </source>
</evidence>